<dbReference type="InterPro" id="IPR004358">
    <property type="entry name" value="Sig_transdc_His_kin-like_C"/>
</dbReference>
<dbReference type="PRINTS" id="PR00344">
    <property type="entry name" value="BCTRLSENSOR"/>
</dbReference>
<evidence type="ECO:0000259" key="3">
    <source>
        <dbReference type="PROSITE" id="PS50109"/>
    </source>
</evidence>
<dbReference type="PANTHER" id="PTHR43065:SF29">
    <property type="entry name" value="SENSOR PROTEIN KINASE FLES"/>
    <property type="match status" value="1"/>
</dbReference>
<evidence type="ECO:0000313" key="5">
    <source>
        <dbReference type="Proteomes" id="UP000005868"/>
    </source>
</evidence>
<evidence type="ECO:0000313" key="4">
    <source>
        <dbReference type="EMBL" id="AER67342.1"/>
    </source>
</evidence>
<dbReference type="eggNOG" id="COG4191">
    <property type="taxonomic scope" value="Bacteria"/>
</dbReference>
<dbReference type="AlphaFoldDB" id="G7V7T8"/>
<dbReference type="Pfam" id="PF02518">
    <property type="entry name" value="HATPase_c"/>
    <property type="match status" value="1"/>
</dbReference>
<dbReference type="Proteomes" id="UP000005868">
    <property type="component" value="Chromosome"/>
</dbReference>
<dbReference type="KEGG" id="tli:Tlie_1620"/>
<dbReference type="HOGENOM" id="CLU_125323_0_0_0"/>
<keyword evidence="5" id="KW-1185">Reference proteome</keyword>
<dbReference type="EMBL" id="CP003096">
    <property type="protein sequence ID" value="AER67342.1"/>
    <property type="molecule type" value="Genomic_DNA"/>
</dbReference>
<sequence length="185" mass="20760">MLQDLSQYVLDIAENSLKAGATEVKIELSVDDKKDLVSLIVEDNGPGMDEELLKMVADPFCTTRQERRVGLGIPFLKQAAEASEGFLRIDSTKGKGTKVEASFRKSHIDCPPTGDLASTLVALVVGWPDRDLVFRYVVNGRTLELSTHQLLEVLEDRNFFVLPEVAMWLKKYLNEQIEKLHTGRK</sequence>
<dbReference type="STRING" id="580340.Tlie_1620"/>
<comment type="catalytic activity">
    <reaction evidence="1">
        <text>ATP + protein L-histidine = ADP + protein N-phospho-L-histidine.</text>
        <dbReference type="EC" id="2.7.13.3"/>
    </reaction>
</comment>
<proteinExistence type="predicted"/>
<dbReference type="PROSITE" id="PS50109">
    <property type="entry name" value="HIS_KIN"/>
    <property type="match status" value="1"/>
</dbReference>
<evidence type="ECO:0000256" key="2">
    <source>
        <dbReference type="ARBA" id="ARBA00012438"/>
    </source>
</evidence>
<dbReference type="SMART" id="SM00387">
    <property type="entry name" value="HATPase_c"/>
    <property type="match status" value="1"/>
</dbReference>
<dbReference type="OrthoDB" id="9797586at2"/>
<dbReference type="EC" id="2.7.13.3" evidence="2"/>
<feature type="domain" description="Histidine kinase" evidence="3">
    <location>
        <begin position="1"/>
        <end position="107"/>
    </location>
</feature>
<dbReference type="Gene3D" id="3.30.565.10">
    <property type="entry name" value="Histidine kinase-like ATPase, C-terminal domain"/>
    <property type="match status" value="1"/>
</dbReference>
<dbReference type="InterPro" id="IPR003594">
    <property type="entry name" value="HATPase_dom"/>
</dbReference>
<organism evidence="4 5">
    <name type="scientific">Thermovirga lienii (strain ATCC BAA-1197 / DSM 17291 / Cas60314)</name>
    <dbReference type="NCBI Taxonomy" id="580340"/>
    <lineage>
        <taxon>Bacteria</taxon>
        <taxon>Thermotogati</taxon>
        <taxon>Synergistota</taxon>
        <taxon>Synergistia</taxon>
        <taxon>Synergistales</taxon>
        <taxon>Thermovirgaceae</taxon>
        <taxon>Thermovirga</taxon>
    </lineage>
</organism>
<dbReference type="GO" id="GO:0004673">
    <property type="term" value="F:protein histidine kinase activity"/>
    <property type="evidence" value="ECO:0007669"/>
    <property type="project" value="UniProtKB-EC"/>
</dbReference>
<protein>
    <recommendedName>
        <fullName evidence="2">histidine kinase</fullName>
        <ecNumber evidence="2">2.7.13.3</ecNumber>
    </recommendedName>
</protein>
<dbReference type="SUPFAM" id="SSF55874">
    <property type="entry name" value="ATPase domain of HSP90 chaperone/DNA topoisomerase II/histidine kinase"/>
    <property type="match status" value="1"/>
</dbReference>
<dbReference type="InterPro" id="IPR005467">
    <property type="entry name" value="His_kinase_dom"/>
</dbReference>
<reference evidence="5" key="1">
    <citation type="submission" date="2011-10" db="EMBL/GenBank/DDBJ databases">
        <title>The complete genome of chromosome of Thermovirga lienii DSM 17291.</title>
        <authorList>
            <consortium name="US DOE Joint Genome Institute (JGI-PGF)"/>
            <person name="Lucas S."/>
            <person name="Copeland A."/>
            <person name="Lapidus A."/>
            <person name="Glavina del Rio T."/>
            <person name="Dalin E."/>
            <person name="Tice H."/>
            <person name="Bruce D."/>
            <person name="Goodwin L."/>
            <person name="Pitluck S."/>
            <person name="Peters L."/>
            <person name="Mikhailova N."/>
            <person name="Saunders E."/>
            <person name="Kyrpides N."/>
            <person name="Mavromatis K."/>
            <person name="Ivanova N."/>
            <person name="Last F.I."/>
            <person name="Brettin T."/>
            <person name="Detter J.C."/>
            <person name="Han C."/>
            <person name="Larimer F."/>
            <person name="Land M."/>
            <person name="Hauser L."/>
            <person name="Markowitz V."/>
            <person name="Cheng J.-F."/>
            <person name="Hugenholtz P."/>
            <person name="Woyke T."/>
            <person name="Wu D."/>
            <person name="Spring S."/>
            <person name="Schroeder M."/>
            <person name="Brambilla E.-M."/>
            <person name="Klenk H.-P."/>
            <person name="Eisen J.A."/>
        </authorList>
    </citation>
    <scope>NUCLEOTIDE SEQUENCE [LARGE SCALE GENOMIC DNA]</scope>
    <source>
        <strain evidence="5">ATCC BAA-1197 / DSM 17291 / Cas60314</strain>
    </source>
</reference>
<keyword evidence="4" id="KW-0418">Kinase</keyword>
<reference evidence="4 5" key="2">
    <citation type="journal article" date="2012" name="Stand. Genomic Sci.">
        <title>Genome sequence of the moderately thermophilic, amino-acid-degrading and sulfur-reducing bacterium Thermovirga lienii type strain (Cas60314(T)).</title>
        <authorList>
            <person name="Goker M."/>
            <person name="Saunders E."/>
            <person name="Lapidus A."/>
            <person name="Nolan M."/>
            <person name="Lucas S."/>
            <person name="Hammon N."/>
            <person name="Deshpande S."/>
            <person name="Cheng J.F."/>
            <person name="Han C."/>
            <person name="Tapia R."/>
            <person name="Goodwin L.A."/>
            <person name="Pitluck S."/>
            <person name="Liolios K."/>
            <person name="Mavromatis K."/>
            <person name="Pagani I."/>
            <person name="Ivanova N."/>
            <person name="Mikhailova N."/>
            <person name="Pati A."/>
            <person name="Chen A."/>
            <person name="Palaniappan K."/>
            <person name="Land M."/>
            <person name="Chang Y.J."/>
            <person name="Jeffries C.D."/>
            <person name="Brambilla E.M."/>
            <person name="Rohde M."/>
            <person name="Spring S."/>
            <person name="Detter J.C."/>
            <person name="Woyke T."/>
            <person name="Bristow J."/>
            <person name="Eisen J.A."/>
            <person name="Markowitz V."/>
            <person name="Hugenholtz P."/>
            <person name="Kyrpides N.C."/>
            <person name="Klenk H.P."/>
        </authorList>
    </citation>
    <scope>NUCLEOTIDE SEQUENCE [LARGE SCALE GENOMIC DNA]</scope>
    <source>
        <strain evidence="5">ATCC BAA-1197 / DSM 17291 / Cas60314</strain>
    </source>
</reference>
<gene>
    <name evidence="4" type="ordered locus">Tlie_1620</name>
</gene>
<keyword evidence="4" id="KW-0808">Transferase</keyword>
<name>G7V7T8_THELD</name>
<dbReference type="PANTHER" id="PTHR43065">
    <property type="entry name" value="SENSOR HISTIDINE KINASE"/>
    <property type="match status" value="1"/>
</dbReference>
<accession>G7V7T8</accession>
<dbReference type="InterPro" id="IPR036890">
    <property type="entry name" value="HATPase_C_sf"/>
</dbReference>
<evidence type="ECO:0000256" key="1">
    <source>
        <dbReference type="ARBA" id="ARBA00000085"/>
    </source>
</evidence>